<dbReference type="Pfam" id="PF03473">
    <property type="entry name" value="MOSC"/>
    <property type="match status" value="1"/>
</dbReference>
<sequence>MTTQMEVVSVSVGRPQALSHNGQTLDSAITKQKVTERVFLSNVNFAGDEQADLVHHGGPDKAVCAYPHEHYAYWEETLQVQLPDNAFGENLTLRGLPERDVRIGDIFQVGEAVLQVCQPRIPCGKITMRTGVPNFAKMFKDTGYTGYYLRVLQEGYVDANPEIKRLEQSQGMTIAEVNHVIFHDDENREALRRIIADEQTAGSLREMLKRNLERLEKGEA</sequence>
<feature type="domain" description="MOSC" evidence="1">
    <location>
        <begin position="32"/>
        <end position="166"/>
    </location>
</feature>
<evidence type="ECO:0000313" key="3">
    <source>
        <dbReference type="Proteomes" id="UP000195437"/>
    </source>
</evidence>
<proteinExistence type="predicted"/>
<dbReference type="GO" id="GO:0003824">
    <property type="term" value="F:catalytic activity"/>
    <property type="evidence" value="ECO:0007669"/>
    <property type="project" value="InterPro"/>
</dbReference>
<dbReference type="EMBL" id="CP021434">
    <property type="protein sequence ID" value="ARU60181.1"/>
    <property type="molecule type" value="Genomic_DNA"/>
</dbReference>
<dbReference type="Proteomes" id="UP000195437">
    <property type="component" value="Chromosome"/>
</dbReference>
<keyword evidence="3" id="KW-1185">Reference proteome</keyword>
<protein>
    <recommendedName>
        <fullName evidence="1">MOSC domain-containing protein</fullName>
    </recommendedName>
</protein>
<accession>A0A1Y0II56</accession>
<organism evidence="2 3">
    <name type="scientific">Tumebacillus avium</name>
    <dbReference type="NCBI Taxonomy" id="1903704"/>
    <lineage>
        <taxon>Bacteria</taxon>
        <taxon>Bacillati</taxon>
        <taxon>Bacillota</taxon>
        <taxon>Bacilli</taxon>
        <taxon>Bacillales</taxon>
        <taxon>Alicyclobacillaceae</taxon>
        <taxon>Tumebacillus</taxon>
    </lineage>
</organism>
<dbReference type="InterPro" id="IPR005163">
    <property type="entry name" value="Tri_helical_YiiM-like"/>
</dbReference>
<dbReference type="RefSeq" id="WP_087455569.1">
    <property type="nucleotide sequence ID" value="NZ_CP021434.1"/>
</dbReference>
<dbReference type="InterPro" id="IPR011037">
    <property type="entry name" value="Pyrv_Knase-like_insert_dom_sf"/>
</dbReference>
<reference evidence="3" key="1">
    <citation type="submission" date="2017-05" db="EMBL/GenBank/DDBJ databases">
        <authorList>
            <person name="Sung H."/>
        </authorList>
    </citation>
    <scope>NUCLEOTIDE SEQUENCE [LARGE SCALE GENOMIC DNA]</scope>
    <source>
        <strain evidence="3">AR23208</strain>
    </source>
</reference>
<dbReference type="OrthoDB" id="9786134at2"/>
<dbReference type="GO" id="GO:0030151">
    <property type="term" value="F:molybdenum ion binding"/>
    <property type="evidence" value="ECO:0007669"/>
    <property type="project" value="InterPro"/>
</dbReference>
<dbReference type="PROSITE" id="PS51340">
    <property type="entry name" value="MOSC"/>
    <property type="match status" value="1"/>
</dbReference>
<dbReference type="SUPFAM" id="SSF50800">
    <property type="entry name" value="PK beta-barrel domain-like"/>
    <property type="match status" value="1"/>
</dbReference>
<evidence type="ECO:0000313" key="2">
    <source>
        <dbReference type="EMBL" id="ARU60181.1"/>
    </source>
</evidence>
<dbReference type="InterPro" id="IPR005302">
    <property type="entry name" value="MoCF_Sase_C"/>
</dbReference>
<dbReference type="GO" id="GO:0030170">
    <property type="term" value="F:pyridoxal phosphate binding"/>
    <property type="evidence" value="ECO:0007669"/>
    <property type="project" value="InterPro"/>
</dbReference>
<dbReference type="PANTHER" id="PTHR30212:SF2">
    <property type="entry name" value="PROTEIN YIIM"/>
    <property type="match status" value="1"/>
</dbReference>
<dbReference type="Gene3D" id="2.40.33.20">
    <property type="entry name" value="PK beta-barrel domain-like"/>
    <property type="match status" value="1"/>
</dbReference>
<dbReference type="KEGG" id="tum:CBW65_03250"/>
<dbReference type="PANTHER" id="PTHR30212">
    <property type="entry name" value="PROTEIN YIIM"/>
    <property type="match status" value="1"/>
</dbReference>
<gene>
    <name evidence="2" type="ORF">CBW65_03250</name>
</gene>
<dbReference type="Pfam" id="PF03475">
    <property type="entry name" value="YiiM_3-alpha"/>
    <property type="match status" value="1"/>
</dbReference>
<dbReference type="InterPro" id="IPR052353">
    <property type="entry name" value="Benzoxazolinone_Detox_Enz"/>
</dbReference>
<evidence type="ECO:0000259" key="1">
    <source>
        <dbReference type="PROSITE" id="PS51340"/>
    </source>
</evidence>
<name>A0A1Y0II56_9BACL</name>
<dbReference type="AlphaFoldDB" id="A0A1Y0II56"/>